<keyword evidence="2" id="KW-1185">Reference proteome</keyword>
<name>A0A7X1KDG2_9SPHN</name>
<evidence type="ECO:0000313" key="2">
    <source>
        <dbReference type="Proteomes" id="UP000520156"/>
    </source>
</evidence>
<dbReference type="AlphaFoldDB" id="A0A7X1KDG2"/>
<reference evidence="1 2" key="1">
    <citation type="submission" date="2020-08" db="EMBL/GenBank/DDBJ databases">
        <title>The genome sequence of Novosphingobium flavum 4Y4.</title>
        <authorList>
            <person name="Liu Y."/>
        </authorList>
    </citation>
    <scope>NUCLEOTIDE SEQUENCE [LARGE SCALE GENOMIC DNA]</scope>
    <source>
        <strain evidence="1 2">4Y4</strain>
    </source>
</reference>
<dbReference type="RefSeq" id="WP_185684670.1">
    <property type="nucleotide sequence ID" value="NZ_JACLAU010000042.1"/>
</dbReference>
<dbReference type="EMBL" id="JACLAU010000042">
    <property type="protein sequence ID" value="MBC2653286.1"/>
    <property type="molecule type" value="Genomic_DNA"/>
</dbReference>
<comment type="caution">
    <text evidence="1">The sequence shown here is derived from an EMBL/GenBank/DDBJ whole genome shotgun (WGS) entry which is preliminary data.</text>
</comment>
<protein>
    <submittedName>
        <fullName evidence="1">Uncharacterized protein</fullName>
    </submittedName>
</protein>
<organism evidence="1 2">
    <name type="scientific">Novosphingobium aerophilum</name>
    <dbReference type="NCBI Taxonomy" id="2839843"/>
    <lineage>
        <taxon>Bacteria</taxon>
        <taxon>Pseudomonadati</taxon>
        <taxon>Pseudomonadota</taxon>
        <taxon>Alphaproteobacteria</taxon>
        <taxon>Sphingomonadales</taxon>
        <taxon>Sphingomonadaceae</taxon>
        <taxon>Novosphingobium</taxon>
    </lineage>
</organism>
<sequence>MRIIRSLSDLDSTIDPAVEHLVRQRLEMLAEYGDDELAVIFIPEAGDSLADVEQATGLTFADPAWEWVLDHGTLYEAPLIISDDGFAHVLIVTDTPGFDPDMLSHLRAHAQAAHDPDSSLI</sequence>
<evidence type="ECO:0000313" key="1">
    <source>
        <dbReference type="EMBL" id="MBC2653286.1"/>
    </source>
</evidence>
<accession>A0A7X1KDG2</accession>
<proteinExistence type="predicted"/>
<gene>
    <name evidence="1" type="ORF">H7F49_16475</name>
</gene>
<dbReference type="Proteomes" id="UP000520156">
    <property type="component" value="Unassembled WGS sequence"/>
</dbReference>